<dbReference type="InterPro" id="IPR037094">
    <property type="entry name" value="Glyco_hydro_38_cen_sf"/>
</dbReference>
<dbReference type="Gene3D" id="2.60.40.2220">
    <property type="match status" value="1"/>
</dbReference>
<dbReference type="GO" id="GO:0030246">
    <property type="term" value="F:carbohydrate binding"/>
    <property type="evidence" value="ECO:0007669"/>
    <property type="project" value="InterPro"/>
</dbReference>
<dbReference type="InterPro" id="IPR011682">
    <property type="entry name" value="Glyco_hydro_38_C"/>
</dbReference>
<dbReference type="InterPro" id="IPR028995">
    <property type="entry name" value="Glyco_hydro_57/38_cen_sf"/>
</dbReference>
<dbReference type="InterPro" id="IPR011330">
    <property type="entry name" value="Glyco_hydro/deAcase_b/a-brl"/>
</dbReference>
<dbReference type="InterPro" id="IPR054723">
    <property type="entry name" value="Ams1-like_N"/>
</dbReference>
<keyword evidence="2" id="KW-0479">Metal-binding</keyword>
<dbReference type="SUPFAM" id="SSF88713">
    <property type="entry name" value="Glycoside hydrolase/deacetylase"/>
    <property type="match status" value="1"/>
</dbReference>
<evidence type="ECO:0000256" key="4">
    <source>
        <dbReference type="ARBA" id="ARBA00023295"/>
    </source>
</evidence>
<feature type="domain" description="Glycoside hydrolase family 38 central" evidence="5">
    <location>
        <begin position="521"/>
        <end position="599"/>
    </location>
</feature>
<evidence type="ECO:0000256" key="3">
    <source>
        <dbReference type="ARBA" id="ARBA00022801"/>
    </source>
</evidence>
<dbReference type="Pfam" id="PF22907">
    <property type="entry name" value="Ams1-like_1st"/>
    <property type="match status" value="1"/>
</dbReference>
<comment type="similarity">
    <text evidence="1">Belongs to the glycosyl hydrolase 38 family.</text>
</comment>
<accession>D6ZWX5</accession>
<dbReference type="Gene3D" id="2.70.98.30">
    <property type="entry name" value="Golgi alpha-mannosidase II, domain 4"/>
    <property type="match status" value="1"/>
</dbReference>
<gene>
    <name evidence="6" type="ordered locus">BLJ_1962</name>
</gene>
<evidence type="ECO:0000259" key="5">
    <source>
        <dbReference type="SMART" id="SM00872"/>
    </source>
</evidence>
<dbReference type="GO" id="GO:0006013">
    <property type="term" value="P:mannose metabolic process"/>
    <property type="evidence" value="ECO:0007669"/>
    <property type="project" value="InterPro"/>
</dbReference>
<dbReference type="Pfam" id="PF17677">
    <property type="entry name" value="Glyco_hydro38C2"/>
    <property type="match status" value="1"/>
</dbReference>
<dbReference type="GO" id="GO:0009313">
    <property type="term" value="P:oligosaccharide catabolic process"/>
    <property type="evidence" value="ECO:0007669"/>
    <property type="project" value="TreeGrafter"/>
</dbReference>
<dbReference type="Pfam" id="PF09261">
    <property type="entry name" value="Alpha-mann_mid"/>
    <property type="match status" value="1"/>
</dbReference>
<dbReference type="EMBL" id="CP002010">
    <property type="protein sequence ID" value="ADH01381.1"/>
    <property type="molecule type" value="Genomic_DNA"/>
</dbReference>
<dbReference type="HOGENOM" id="CLU_003442_0_1_11"/>
<dbReference type="FunFam" id="1.20.1270.50:FF:000004">
    <property type="entry name" value="alpha-mannosidase 2C1 isoform X1"/>
    <property type="match status" value="1"/>
</dbReference>
<dbReference type="SUPFAM" id="SSF74650">
    <property type="entry name" value="Galactose mutarotase-like"/>
    <property type="match status" value="1"/>
</dbReference>
<keyword evidence="3 6" id="KW-0378">Hydrolase</keyword>
<dbReference type="Gene3D" id="1.20.1270.50">
    <property type="entry name" value="Glycoside hydrolase family 38, central domain"/>
    <property type="match status" value="1"/>
</dbReference>
<dbReference type="RefSeq" id="WP_013141467.1">
    <property type="nucleotide sequence ID" value="NC_014169.1"/>
</dbReference>
<dbReference type="CDD" id="cd10789">
    <property type="entry name" value="GH38N_AMII_ER_cytosolic"/>
    <property type="match status" value="1"/>
</dbReference>
<keyword evidence="4" id="KW-0326">Glycosidase</keyword>
<dbReference type="Gene3D" id="3.20.110.10">
    <property type="entry name" value="Glycoside hydrolase 38, N terminal domain"/>
    <property type="match status" value="1"/>
</dbReference>
<evidence type="ECO:0000313" key="7">
    <source>
        <dbReference type="Proteomes" id="UP000006740"/>
    </source>
</evidence>
<dbReference type="InterPro" id="IPR000602">
    <property type="entry name" value="Glyco_hydro_38_N"/>
</dbReference>
<dbReference type="AlphaFoldDB" id="D6ZWX5"/>
<dbReference type="InterPro" id="IPR041147">
    <property type="entry name" value="GH38_C"/>
</dbReference>
<dbReference type="SUPFAM" id="SSF88688">
    <property type="entry name" value="Families 57/38 glycoside transferase middle domain"/>
    <property type="match status" value="1"/>
</dbReference>
<dbReference type="Pfam" id="PF01074">
    <property type="entry name" value="Glyco_hydro_38N"/>
    <property type="match status" value="1"/>
</dbReference>
<dbReference type="PANTHER" id="PTHR46017">
    <property type="entry name" value="ALPHA-MANNOSIDASE 2C1"/>
    <property type="match status" value="1"/>
</dbReference>
<dbReference type="PANTHER" id="PTHR46017:SF1">
    <property type="entry name" value="ALPHA-MANNOSIDASE 2C1"/>
    <property type="match status" value="1"/>
</dbReference>
<dbReference type="KEGG" id="bll:BLJ_1962"/>
<dbReference type="FunFam" id="3.20.110.10:FF:000002">
    <property type="entry name" value="alpha-mannosidase 2C1 isoform X1"/>
    <property type="match status" value="1"/>
</dbReference>
<reference evidence="6 7" key="1">
    <citation type="journal article" date="2010" name="J. Bacteriol.">
        <title>Complete genome sequence of Bifidobacterium longum JDM301.</title>
        <authorList>
            <person name="Wei Y.X."/>
            <person name="Zhang Z.Y."/>
            <person name="Liu C."/>
            <person name="Zhu Y.Z."/>
            <person name="Zhu Y.Q."/>
            <person name="Zheng H."/>
            <person name="Zhao G.P."/>
            <person name="Wang S."/>
            <person name="Guo X.K."/>
        </authorList>
    </citation>
    <scope>NUCLEOTIDE SEQUENCE [LARGE SCALE GENOMIC DNA]</scope>
    <source>
        <strain evidence="6 7">JDM301</strain>
    </source>
</reference>
<evidence type="ECO:0000313" key="6">
    <source>
        <dbReference type="EMBL" id="ADH01381.1"/>
    </source>
</evidence>
<dbReference type="CAZy" id="GH38">
    <property type="family name" value="Glycoside Hydrolase Family 38"/>
</dbReference>
<dbReference type="Pfam" id="PF07748">
    <property type="entry name" value="Glyco_hydro_38C"/>
    <property type="match status" value="1"/>
</dbReference>
<sequence>MAKMTYDEKVTMRIERAISQHLADAMYLHSVPVSITCWKVGGEPVPFAIARTAEYRNFNVGESWGAAWDTWWFHVTGNVPESWAGIEGTRPELVVDLGRIGLGPGFQAEALVRTSDGQVVKALEPYNAWVPLPEPGENFDFYIEAAANPQITPGFPYLPTDLGDEGVKDGPELYRMQRLDASLLDLGVWHLTQELRILSGLAKEVDPKRTRHADIMHALEQATDLIDPNDVHGSAPKVRHALVKVLSATAPEKGHTAFAVGHAHIDTAWLWPLRETKRKVARTFSNVVELSDEDKDLVFAASSAQQYKWLKENYPEVFVEVKRKVAEGKFIPVGGMWVECDANMPSGESLTRQFLQGVRFFEENLGGCSPVVWLPDSFGYSGAFPQIARLAGFKYFLTQKISWNDTNTFPHHTFLWQGIDGTEIFTHFPPSDTYNSNMSAADVAKTEIQYSEKGKGSSSLMLFGWGDGGGGPTREMLEAARLQKNLEGSPKVRIATPMEFFEQAERELRDPARWHGELYLELHRGTLTSQSHTKYGNRRCESLLREAELWATAATVLKRKAYPYEEISEIWQKVLLYQFHDILPGSAIAWVYSEVERNYRELEHRLESVISESIHAISGDGDKLMFANAAPLIQCGVPAGGIDVAVEPIASKVCMLDDGSIRMANERVSFVLDGKGHIISAVDLKTGRETIDPMQPGNELQLFVDSPAEWDAWDIEKNYERCLLDETVVSKVDLGADGTMVVNGVIGSSPYSQTIALDDDVDALTIRTHIEWKESDRLLKQAFPVKVYATEAKSEIQYGHITRPIHRNTTWDEARFETLAHRWVYVGEGGFGVGIANMTNYGNDIRQIIMSDGRPGTRIRLSLLRAPHFPAPRADVGSHDFAVSFTIGSSVDRAISQGYRLNVPARAVHGEHALAPFVSVEGDGVLVEAVKMAEDRSGDVIVRLYEAYGSQSRVVLHTGFGWKSVTETGLLERACDAVRPAVVDESRVQSNVELELHPFQIVTLRFALN</sequence>
<protein>
    <submittedName>
        <fullName evidence="6">Glycoside hydrolase, family 38</fullName>
    </submittedName>
</protein>
<name>D6ZWX5_BIFLJ</name>
<organism evidence="6 7">
    <name type="scientific">Bifidobacterium longum subsp. longum (strain JDM301)</name>
    <dbReference type="NCBI Taxonomy" id="759350"/>
    <lineage>
        <taxon>Bacteria</taxon>
        <taxon>Bacillati</taxon>
        <taxon>Actinomycetota</taxon>
        <taxon>Actinomycetes</taxon>
        <taxon>Bifidobacteriales</taxon>
        <taxon>Bifidobacteriaceae</taxon>
        <taxon>Bifidobacterium</taxon>
    </lineage>
</organism>
<dbReference type="GO" id="GO:0004559">
    <property type="term" value="F:alpha-mannosidase activity"/>
    <property type="evidence" value="ECO:0007669"/>
    <property type="project" value="InterPro"/>
</dbReference>
<evidence type="ECO:0000256" key="1">
    <source>
        <dbReference type="ARBA" id="ARBA00009792"/>
    </source>
</evidence>
<dbReference type="InterPro" id="IPR015341">
    <property type="entry name" value="Glyco_hydro_38_cen"/>
</dbReference>
<dbReference type="SMART" id="SM00872">
    <property type="entry name" value="Alpha-mann_mid"/>
    <property type="match status" value="1"/>
</dbReference>
<evidence type="ECO:0000256" key="2">
    <source>
        <dbReference type="ARBA" id="ARBA00022723"/>
    </source>
</evidence>
<proteinExistence type="inferred from homology"/>
<dbReference type="Proteomes" id="UP000006740">
    <property type="component" value="Chromosome"/>
</dbReference>
<dbReference type="InterPro" id="IPR027291">
    <property type="entry name" value="Glyco_hydro_38_N_sf"/>
</dbReference>
<dbReference type="InterPro" id="IPR011013">
    <property type="entry name" value="Gal_mutarotase_sf_dom"/>
</dbReference>
<dbReference type="GO" id="GO:0046872">
    <property type="term" value="F:metal ion binding"/>
    <property type="evidence" value="ECO:0007669"/>
    <property type="project" value="UniProtKB-KW"/>
</dbReference>